<sequence length="199" mass="21599">MGKKWLSQSQIWDDSALQKSWNTAEAEYKKHHSIHVQGGDVEKLLQQLEAEEAEEVDEAEKAEGADMGTSVELPKEEDREVSTQNLATGSNSNAVVHGDQSVDVKGGAETSEAMMTDYTSNHVQDASGSTSAHQSASQLPMPPPFLTSDQDDALKNAMMSWYYAGYYTGLHEGRQSVASNNQQQAEANLGQLPQAPPTS</sequence>
<dbReference type="Proteomes" id="UP000800092">
    <property type="component" value="Unassembled WGS sequence"/>
</dbReference>
<comment type="similarity">
    <text evidence="2">Belongs to the SMN family.</text>
</comment>
<feature type="region of interest" description="Disordered" evidence="6">
    <location>
        <begin position="49"/>
        <end position="150"/>
    </location>
</feature>
<evidence type="ECO:0008006" key="9">
    <source>
        <dbReference type="Google" id="ProtNLM"/>
    </source>
</evidence>
<comment type="subcellular location">
    <subcellularLocation>
        <location evidence="1">Nucleus</location>
    </subcellularLocation>
</comment>
<dbReference type="PANTHER" id="PTHR39267:SF1">
    <property type="entry name" value="SURVIVAL MOTOR NEURON PROTEIN"/>
    <property type="match status" value="1"/>
</dbReference>
<organism evidence="7 8">
    <name type="scientific">Viridothelium virens</name>
    <name type="common">Speckled blister lichen</name>
    <name type="synonym">Trypethelium virens</name>
    <dbReference type="NCBI Taxonomy" id="1048519"/>
    <lineage>
        <taxon>Eukaryota</taxon>
        <taxon>Fungi</taxon>
        <taxon>Dikarya</taxon>
        <taxon>Ascomycota</taxon>
        <taxon>Pezizomycotina</taxon>
        <taxon>Dothideomycetes</taxon>
        <taxon>Dothideomycetes incertae sedis</taxon>
        <taxon>Trypetheliales</taxon>
        <taxon>Trypetheliaceae</taxon>
        <taxon>Viridothelium</taxon>
    </lineage>
</organism>
<feature type="compositionally biased region" description="Acidic residues" evidence="6">
    <location>
        <begin position="49"/>
        <end position="58"/>
    </location>
</feature>
<proteinExistence type="inferred from homology"/>
<accession>A0A6A6H7J8</accession>
<dbReference type="GO" id="GO:0006397">
    <property type="term" value="P:mRNA processing"/>
    <property type="evidence" value="ECO:0007669"/>
    <property type="project" value="UniProtKB-KW"/>
</dbReference>
<feature type="compositionally biased region" description="Polar residues" evidence="6">
    <location>
        <begin position="177"/>
        <end position="186"/>
    </location>
</feature>
<evidence type="ECO:0000256" key="5">
    <source>
        <dbReference type="ARBA" id="ARBA00023242"/>
    </source>
</evidence>
<keyword evidence="4" id="KW-0508">mRNA splicing</keyword>
<dbReference type="EMBL" id="ML991802">
    <property type="protein sequence ID" value="KAF2233927.1"/>
    <property type="molecule type" value="Genomic_DNA"/>
</dbReference>
<reference evidence="7" key="1">
    <citation type="journal article" date="2020" name="Stud. Mycol.">
        <title>101 Dothideomycetes genomes: a test case for predicting lifestyles and emergence of pathogens.</title>
        <authorList>
            <person name="Haridas S."/>
            <person name="Albert R."/>
            <person name="Binder M."/>
            <person name="Bloem J."/>
            <person name="Labutti K."/>
            <person name="Salamov A."/>
            <person name="Andreopoulos B."/>
            <person name="Baker S."/>
            <person name="Barry K."/>
            <person name="Bills G."/>
            <person name="Bluhm B."/>
            <person name="Cannon C."/>
            <person name="Castanera R."/>
            <person name="Culley D."/>
            <person name="Daum C."/>
            <person name="Ezra D."/>
            <person name="Gonzalez J."/>
            <person name="Henrissat B."/>
            <person name="Kuo A."/>
            <person name="Liang C."/>
            <person name="Lipzen A."/>
            <person name="Lutzoni F."/>
            <person name="Magnuson J."/>
            <person name="Mondo S."/>
            <person name="Nolan M."/>
            <person name="Ohm R."/>
            <person name="Pangilinan J."/>
            <person name="Park H.-J."/>
            <person name="Ramirez L."/>
            <person name="Alfaro M."/>
            <person name="Sun H."/>
            <person name="Tritt A."/>
            <person name="Yoshinaga Y."/>
            <person name="Zwiers L.-H."/>
            <person name="Turgeon B."/>
            <person name="Goodwin S."/>
            <person name="Spatafora J."/>
            <person name="Crous P."/>
            <person name="Grigoriev I."/>
        </authorList>
    </citation>
    <scope>NUCLEOTIDE SEQUENCE</scope>
    <source>
        <strain evidence="7">Tuck. ex Michener</strain>
    </source>
</reference>
<dbReference type="CDD" id="cd22851">
    <property type="entry name" value="SMN_N"/>
    <property type="match status" value="1"/>
</dbReference>
<dbReference type="PANTHER" id="PTHR39267">
    <property type="entry name" value="SURVIVAL MOTOR NEURON-LIKE PROTEIN 1"/>
    <property type="match status" value="1"/>
</dbReference>
<feature type="region of interest" description="Disordered" evidence="6">
    <location>
        <begin position="177"/>
        <end position="199"/>
    </location>
</feature>
<dbReference type="InterPro" id="IPR047313">
    <property type="entry name" value="SMN_C"/>
</dbReference>
<dbReference type="AlphaFoldDB" id="A0A6A6H7J8"/>
<feature type="compositionally biased region" description="Polar residues" evidence="6">
    <location>
        <begin position="117"/>
        <end position="138"/>
    </location>
</feature>
<dbReference type="GO" id="GO:0008380">
    <property type="term" value="P:RNA splicing"/>
    <property type="evidence" value="ECO:0007669"/>
    <property type="project" value="UniProtKB-KW"/>
</dbReference>
<dbReference type="OrthoDB" id="197400at2759"/>
<evidence type="ECO:0000256" key="2">
    <source>
        <dbReference type="ARBA" id="ARBA00005371"/>
    </source>
</evidence>
<evidence type="ECO:0000256" key="6">
    <source>
        <dbReference type="SAM" id="MobiDB-lite"/>
    </source>
</evidence>
<evidence type="ECO:0000256" key="3">
    <source>
        <dbReference type="ARBA" id="ARBA00022664"/>
    </source>
</evidence>
<dbReference type="CDD" id="cd22852">
    <property type="entry name" value="SMN_C"/>
    <property type="match status" value="1"/>
</dbReference>
<evidence type="ECO:0000256" key="4">
    <source>
        <dbReference type="ARBA" id="ARBA00023187"/>
    </source>
</evidence>
<keyword evidence="8" id="KW-1185">Reference proteome</keyword>
<keyword evidence="3" id="KW-0507">mRNA processing</keyword>
<name>A0A6A6H7J8_VIRVR</name>
<keyword evidence="5" id="KW-0539">Nucleus</keyword>
<evidence type="ECO:0000313" key="8">
    <source>
        <dbReference type="Proteomes" id="UP000800092"/>
    </source>
</evidence>
<evidence type="ECO:0000313" key="7">
    <source>
        <dbReference type="EMBL" id="KAF2233927.1"/>
    </source>
</evidence>
<dbReference type="InterPro" id="IPR040424">
    <property type="entry name" value="Smn1"/>
</dbReference>
<feature type="compositionally biased region" description="Polar residues" evidence="6">
    <location>
        <begin position="82"/>
        <end position="94"/>
    </location>
</feature>
<gene>
    <name evidence="7" type="ORF">EV356DRAFT_515843</name>
</gene>
<protein>
    <recommendedName>
        <fullName evidence="9">Survival motor neuron Tudor domain-containing protein</fullName>
    </recommendedName>
</protein>
<evidence type="ECO:0000256" key="1">
    <source>
        <dbReference type="ARBA" id="ARBA00004123"/>
    </source>
</evidence>
<dbReference type="GO" id="GO:0005634">
    <property type="term" value="C:nucleus"/>
    <property type="evidence" value="ECO:0007669"/>
    <property type="project" value="UniProtKB-SubCell"/>
</dbReference>